<proteinExistence type="predicted"/>
<dbReference type="Gene3D" id="3.40.50.620">
    <property type="entry name" value="HUPs"/>
    <property type="match status" value="1"/>
</dbReference>
<dbReference type="EMBL" id="VWXL01000021">
    <property type="protein sequence ID" value="MVB10234.1"/>
    <property type="molecule type" value="Genomic_DNA"/>
</dbReference>
<sequence>MNIWINKVTNEVPFQDYADSFIFSITHETKGTIFSSLKDTWLDIGQRPISEIYEDLFIISLSVFAVDKRLSRWRTKDKWTRKIRISIPVLQLDKWEETKPNWNSTLSFLTGDIWDINFRQSVARYGDSSKPSRYPVDISKSTAVSLFSGGLDSFCGAIELLNKGESVCLLGHNEYPKLREKQESLLNLLRNNYPAQFVEFIGFTANSRAPKNQEDTVLKGTENTSRGRSLLFLCAAISLAGSIGSHIPVYIPENGFIGLNIPLTNSRKGTCSTRTTHPYFIRSFNEIDLPPKAVQIES</sequence>
<dbReference type="InterPro" id="IPR014729">
    <property type="entry name" value="Rossmann-like_a/b/a_fold"/>
</dbReference>
<dbReference type="AlphaFoldDB" id="A0A6N8HWM6"/>
<evidence type="ECO:0000313" key="2">
    <source>
        <dbReference type="Proteomes" id="UP000469440"/>
    </source>
</evidence>
<comment type="caution">
    <text evidence="1">The sequence shown here is derived from an EMBL/GenBank/DDBJ whole genome shotgun (WGS) entry which is preliminary data.</text>
</comment>
<reference evidence="1 2" key="1">
    <citation type="submission" date="2019-09" db="EMBL/GenBank/DDBJ databases">
        <title>Genome sequence of Clostridium sp. EA1.</title>
        <authorList>
            <person name="Poehlein A."/>
            <person name="Bengelsdorf F.R."/>
            <person name="Daniel R."/>
        </authorList>
    </citation>
    <scope>NUCLEOTIDE SEQUENCE [LARGE SCALE GENOMIC DNA]</scope>
    <source>
        <strain evidence="1 2">EA1</strain>
    </source>
</reference>
<gene>
    <name evidence="1" type="ORF">CAFE_09120</name>
</gene>
<dbReference type="RefSeq" id="WP_156989943.1">
    <property type="nucleotide sequence ID" value="NZ_VWXL01000021.1"/>
</dbReference>
<accession>A0A6N8HWM6</accession>
<dbReference type="OrthoDB" id="9789567at2"/>
<evidence type="ECO:0000313" key="1">
    <source>
        <dbReference type="EMBL" id="MVB10234.1"/>
    </source>
</evidence>
<name>A0A6N8HWM6_9FIRM</name>
<organism evidence="1 2">
    <name type="scientific">Caproicibacter fermentans</name>
    <dbReference type="NCBI Taxonomy" id="2576756"/>
    <lineage>
        <taxon>Bacteria</taxon>
        <taxon>Bacillati</taxon>
        <taxon>Bacillota</taxon>
        <taxon>Clostridia</taxon>
        <taxon>Eubacteriales</taxon>
        <taxon>Acutalibacteraceae</taxon>
        <taxon>Caproicibacter</taxon>
    </lineage>
</organism>
<protein>
    <submittedName>
        <fullName evidence="1">Uncharacterized protein</fullName>
    </submittedName>
</protein>
<keyword evidence="2" id="KW-1185">Reference proteome</keyword>
<dbReference type="Proteomes" id="UP000469440">
    <property type="component" value="Unassembled WGS sequence"/>
</dbReference>